<evidence type="ECO:0000256" key="6">
    <source>
        <dbReference type="ARBA" id="ARBA00023136"/>
    </source>
</evidence>
<dbReference type="Pfam" id="PF00528">
    <property type="entry name" value="BPD_transp_1"/>
    <property type="match status" value="1"/>
</dbReference>
<dbReference type="InterPro" id="IPR000515">
    <property type="entry name" value="MetI-like"/>
</dbReference>
<feature type="transmembrane region" description="Helical" evidence="7">
    <location>
        <begin position="392"/>
        <end position="415"/>
    </location>
</feature>
<keyword evidence="6 7" id="KW-0472">Membrane</keyword>
<evidence type="ECO:0000259" key="8">
    <source>
        <dbReference type="PROSITE" id="PS50928"/>
    </source>
</evidence>
<comment type="subcellular location">
    <subcellularLocation>
        <location evidence="1 7">Cell membrane</location>
        <topology evidence="1 7">Multi-pass membrane protein</topology>
    </subcellularLocation>
</comment>
<evidence type="ECO:0000256" key="7">
    <source>
        <dbReference type="RuleBase" id="RU363032"/>
    </source>
</evidence>
<dbReference type="AlphaFoldDB" id="A0A9E8CKE4"/>
<keyword evidence="5 7" id="KW-1133">Transmembrane helix</keyword>
<dbReference type="GO" id="GO:0005886">
    <property type="term" value="C:plasma membrane"/>
    <property type="evidence" value="ECO:0007669"/>
    <property type="project" value="UniProtKB-SubCell"/>
</dbReference>
<dbReference type="InterPro" id="IPR035906">
    <property type="entry name" value="MetI-like_sf"/>
</dbReference>
<dbReference type="PANTHER" id="PTHR30614:SF37">
    <property type="entry name" value="AMINO-ACID ABC TRANSPORTER PERMEASE PROTEIN YHDX-RELATED"/>
    <property type="match status" value="1"/>
</dbReference>
<dbReference type="PROSITE" id="PS50928">
    <property type="entry name" value="ABC_TM1"/>
    <property type="match status" value="1"/>
</dbReference>
<reference evidence="9" key="1">
    <citation type="submission" date="2022-08" db="EMBL/GenBank/DDBJ databases">
        <title>Complete Genome Sequences of 2 Bosea sp. soil isolates.</title>
        <authorList>
            <person name="Alvarez Arevalo M."/>
            <person name="Sterndorff E.B."/>
            <person name="Faurdal D."/>
            <person name="Joergensen T.S."/>
            <person name="Weber T."/>
        </authorList>
    </citation>
    <scope>NUCLEOTIDE SEQUENCE</scope>
    <source>
        <strain evidence="9">NBC_00436</strain>
    </source>
</reference>
<accession>A0A9E8CKE4</accession>
<evidence type="ECO:0000256" key="4">
    <source>
        <dbReference type="ARBA" id="ARBA00022970"/>
    </source>
</evidence>
<gene>
    <name evidence="9" type="ORF">NWE54_17530</name>
</gene>
<dbReference type="Gene3D" id="1.10.3720.10">
    <property type="entry name" value="MetI-like"/>
    <property type="match status" value="1"/>
</dbReference>
<keyword evidence="7" id="KW-0813">Transport</keyword>
<feature type="transmembrane region" description="Helical" evidence="7">
    <location>
        <begin position="108"/>
        <end position="141"/>
    </location>
</feature>
<dbReference type="GO" id="GO:0006865">
    <property type="term" value="P:amino acid transport"/>
    <property type="evidence" value="ECO:0007669"/>
    <property type="project" value="UniProtKB-KW"/>
</dbReference>
<comment type="similarity">
    <text evidence="2">Belongs to the binding-protein-dependent transport system permease family. HisMQ subfamily.</text>
</comment>
<keyword evidence="4" id="KW-0029">Amino-acid transport</keyword>
<feature type="transmembrane region" description="Helical" evidence="7">
    <location>
        <begin position="363"/>
        <end position="380"/>
    </location>
</feature>
<feature type="transmembrane region" description="Helical" evidence="7">
    <location>
        <begin position="281"/>
        <end position="299"/>
    </location>
</feature>
<feature type="transmembrane region" description="Helical" evidence="7">
    <location>
        <begin position="206"/>
        <end position="227"/>
    </location>
</feature>
<sequence>MYSYIIMLSIRDPACEIGPVASGQAFAAGTLKPPSPPPPGAPLRERLQGLIWPLVVLLVLIGLGVLGARNVSANLAAAGMEIDFSFLWQQAGFDVSESLIAYSPRDTYAYVLLVGILNTLAAAAVTLVLASAIGLVVGIAMTSSNWLVRNLARLYVELLRNLPKLLIVIALYVALVRGLPHIKAAWTGPFGAMLSNRGLALPSPVIGHGGFALALAACLWLVGWVFWARAVKHHQHATGQRRPIALPVLAAGFALYAGLILSGLVQVGWSVPKLTGFNVSGGIGLSLQFAALVLALSVYHGGQIGAIVEGGILATSRGQHEAALALGLSRLQTMRLVVLPQALRVITPPLGNQYSNLLKNTSIALAIGYSDLLSVVSTSVNQTFRPIELMSLVALFFLIANLLISAGVNWCNYLFRIRGR</sequence>
<evidence type="ECO:0000256" key="2">
    <source>
        <dbReference type="ARBA" id="ARBA00010072"/>
    </source>
</evidence>
<name>A0A9E8CKE4_9HYPH</name>
<dbReference type="GO" id="GO:0055085">
    <property type="term" value="P:transmembrane transport"/>
    <property type="evidence" value="ECO:0007669"/>
    <property type="project" value="InterPro"/>
</dbReference>
<evidence type="ECO:0000256" key="3">
    <source>
        <dbReference type="ARBA" id="ARBA00022692"/>
    </source>
</evidence>
<dbReference type="CDD" id="cd06261">
    <property type="entry name" value="TM_PBP2"/>
    <property type="match status" value="1"/>
</dbReference>
<feature type="transmembrane region" description="Helical" evidence="7">
    <location>
        <begin position="50"/>
        <end position="68"/>
    </location>
</feature>
<dbReference type="PANTHER" id="PTHR30614">
    <property type="entry name" value="MEMBRANE COMPONENT OF AMINO ACID ABC TRANSPORTER"/>
    <property type="match status" value="1"/>
</dbReference>
<keyword evidence="3 7" id="KW-0812">Transmembrane</keyword>
<organism evidence="9">
    <name type="scientific">Bosea sp. NBC_00436</name>
    <dbReference type="NCBI Taxonomy" id="2969620"/>
    <lineage>
        <taxon>Bacteria</taxon>
        <taxon>Pseudomonadati</taxon>
        <taxon>Pseudomonadota</taxon>
        <taxon>Alphaproteobacteria</taxon>
        <taxon>Hyphomicrobiales</taxon>
        <taxon>Boseaceae</taxon>
        <taxon>Bosea</taxon>
    </lineage>
</organism>
<evidence type="ECO:0000313" key="9">
    <source>
        <dbReference type="EMBL" id="UZF85615.1"/>
    </source>
</evidence>
<evidence type="ECO:0000256" key="5">
    <source>
        <dbReference type="ARBA" id="ARBA00022989"/>
    </source>
</evidence>
<feature type="domain" description="ABC transmembrane type-1" evidence="8">
    <location>
        <begin position="116"/>
        <end position="408"/>
    </location>
</feature>
<feature type="transmembrane region" description="Helical" evidence="7">
    <location>
        <begin position="162"/>
        <end position="186"/>
    </location>
</feature>
<evidence type="ECO:0000256" key="1">
    <source>
        <dbReference type="ARBA" id="ARBA00004651"/>
    </source>
</evidence>
<dbReference type="InterPro" id="IPR043429">
    <property type="entry name" value="ArtM/GltK/GlnP/TcyL/YhdX-like"/>
</dbReference>
<proteinExistence type="inferred from homology"/>
<protein>
    <submittedName>
        <fullName evidence="9">ABC transporter permease subunit</fullName>
    </submittedName>
</protein>
<feature type="transmembrane region" description="Helical" evidence="7">
    <location>
        <begin position="248"/>
        <end position="269"/>
    </location>
</feature>
<dbReference type="EMBL" id="CP102774">
    <property type="protein sequence ID" value="UZF85615.1"/>
    <property type="molecule type" value="Genomic_DNA"/>
</dbReference>
<dbReference type="SUPFAM" id="SSF161098">
    <property type="entry name" value="MetI-like"/>
    <property type="match status" value="2"/>
</dbReference>